<protein>
    <submittedName>
        <fullName evidence="1">Uncharacterized protein</fullName>
    </submittedName>
</protein>
<sequence length="254" mass="26534">MSTHTPLPARPAGPLRRAAEAGVAIWLDCRHTSPCEPVPQPDPPTAEAVHGVLLPGRPMLRPGAEPDRIAAVLADGRAVTVGPVGGVAGYRQAMDTVLTALERAVAAGNPTPPMAIEYSPAGVDATVDARLDLAGSWEAKAMRGRAGLAGAHLLHAALRRDLATDRWTRLAARGARAPYLLWSTTAPSLNADTSVAYAQRCLFPGTALALSPTVLREFEAQGVVTGPTSLDVLEAQRVIDTLGWFGVRLDAPTG</sequence>
<organism evidence="1 2">
    <name type="scientific">Streptomyces gilvifuscus</name>
    <dbReference type="NCBI Taxonomy" id="1550617"/>
    <lineage>
        <taxon>Bacteria</taxon>
        <taxon>Bacillati</taxon>
        <taxon>Actinomycetota</taxon>
        <taxon>Actinomycetes</taxon>
        <taxon>Kitasatosporales</taxon>
        <taxon>Streptomycetaceae</taxon>
        <taxon>Streptomyces</taxon>
    </lineage>
</organism>
<gene>
    <name evidence="1" type="ORF">PO587_33365</name>
</gene>
<reference evidence="1 2" key="1">
    <citation type="journal article" date="2015" name="Int. J. Syst. Evol. Microbiol.">
        <title>Streptomyces gilvifuscus sp. nov., an actinomycete that produces antibacterial compounds isolated from soil.</title>
        <authorList>
            <person name="Nguyen T.M."/>
            <person name="Kim J."/>
        </authorList>
    </citation>
    <scope>NUCLEOTIDE SEQUENCE [LARGE SCALE GENOMIC DNA]</scope>
    <source>
        <strain evidence="1 2">T113</strain>
    </source>
</reference>
<dbReference type="Proteomes" id="UP001221328">
    <property type="component" value="Unassembled WGS sequence"/>
</dbReference>
<dbReference type="RefSeq" id="WP_272177771.1">
    <property type="nucleotide sequence ID" value="NZ_JAQOSK010000016.1"/>
</dbReference>
<evidence type="ECO:0000313" key="1">
    <source>
        <dbReference type="EMBL" id="MDC2959330.1"/>
    </source>
</evidence>
<name>A0ABT5G3H2_9ACTN</name>
<proteinExistence type="predicted"/>
<accession>A0ABT5G3H2</accession>
<evidence type="ECO:0000313" key="2">
    <source>
        <dbReference type="Proteomes" id="UP001221328"/>
    </source>
</evidence>
<dbReference type="InterPro" id="IPR013785">
    <property type="entry name" value="Aldolase_TIM"/>
</dbReference>
<dbReference type="Gene3D" id="3.20.20.70">
    <property type="entry name" value="Aldolase class I"/>
    <property type="match status" value="1"/>
</dbReference>
<dbReference type="EMBL" id="JAQOSK010000016">
    <property type="protein sequence ID" value="MDC2959330.1"/>
    <property type="molecule type" value="Genomic_DNA"/>
</dbReference>
<keyword evidence="2" id="KW-1185">Reference proteome</keyword>
<comment type="caution">
    <text evidence="1">The sequence shown here is derived from an EMBL/GenBank/DDBJ whole genome shotgun (WGS) entry which is preliminary data.</text>
</comment>